<dbReference type="PANTHER" id="PTHR23427:SF2">
    <property type="entry name" value="SURFEIT LOCUS PROTEIN 1"/>
    <property type="match status" value="1"/>
</dbReference>
<evidence type="ECO:0000259" key="6">
    <source>
        <dbReference type="PROSITE" id="PS50814"/>
    </source>
</evidence>
<evidence type="ECO:0000313" key="8">
    <source>
        <dbReference type="Proteomes" id="UP001497512"/>
    </source>
</evidence>
<keyword evidence="3 5" id="KW-1133">Transmembrane helix</keyword>
<feature type="transmembrane region" description="Helical" evidence="5">
    <location>
        <begin position="86"/>
        <end position="109"/>
    </location>
</feature>
<gene>
    <name evidence="7" type="ORF">CSSPTR1EN2_LOCUS10267</name>
</gene>
<name>A0ABP0U1I6_9BRYO</name>
<sequence length="375" mass="41859">MVMSWKQHLVRSSRLLLNAAARRTTIHEGLWQLHGSRGLASDVGSQGRGSPISSKPAVEGVESIIAVASGKGGAGKSTTAGKKKKWGLSVLVLLLPCAATFGLGTWQLYRRNKKIELLDYRRKRLEEEPVLLETVLATSKGSGENFQSVDLLEYRRVVIQGKYDDSKSLFVGPRVQTLYGEAKKGYQMVTPFICQSQITEAMQVPVLVNRGWVPASMQDEFLSRSHQETDKTSKVESHKPNPWWNWWNKPTEHEASKVTIISQLCRARVVGVIRDGEHPNMFVPHNQPEIGQWFYVDVPAMAQTVGLPPDVTYIEAVSTTNGSSKTFPLPKEPDALLKSSVMPQDHLNYSLTWYSLAAATTFMAVKRLQSQKRGW</sequence>
<keyword evidence="5" id="KW-0496">Mitochondrion</keyword>
<dbReference type="EMBL" id="OZ019910">
    <property type="protein sequence ID" value="CAK9210653.1"/>
    <property type="molecule type" value="Genomic_DNA"/>
</dbReference>
<dbReference type="PANTHER" id="PTHR23427">
    <property type="entry name" value="SURFEIT LOCUS PROTEIN"/>
    <property type="match status" value="1"/>
</dbReference>
<evidence type="ECO:0000256" key="3">
    <source>
        <dbReference type="ARBA" id="ARBA00022989"/>
    </source>
</evidence>
<comment type="caution">
    <text evidence="5">Lacks conserved residue(s) required for the propagation of feature annotation.</text>
</comment>
<dbReference type="PROSITE" id="PS50814">
    <property type="entry name" value="WIF"/>
    <property type="match status" value="1"/>
</dbReference>
<dbReference type="PROSITE" id="PS50895">
    <property type="entry name" value="SURF1"/>
    <property type="match status" value="1"/>
</dbReference>
<evidence type="ECO:0000256" key="1">
    <source>
        <dbReference type="ARBA" id="ARBA00004370"/>
    </source>
</evidence>
<dbReference type="InterPro" id="IPR045214">
    <property type="entry name" value="Surf1/Surf4"/>
</dbReference>
<keyword evidence="4 5" id="KW-0472">Membrane</keyword>
<keyword evidence="5" id="KW-0999">Mitochondrion inner membrane</keyword>
<organism evidence="7 8">
    <name type="scientific">Sphagnum troendelagicum</name>
    <dbReference type="NCBI Taxonomy" id="128251"/>
    <lineage>
        <taxon>Eukaryota</taxon>
        <taxon>Viridiplantae</taxon>
        <taxon>Streptophyta</taxon>
        <taxon>Embryophyta</taxon>
        <taxon>Bryophyta</taxon>
        <taxon>Sphagnophytina</taxon>
        <taxon>Sphagnopsida</taxon>
        <taxon>Sphagnales</taxon>
        <taxon>Sphagnaceae</taxon>
        <taxon>Sphagnum</taxon>
    </lineage>
</organism>
<dbReference type="InterPro" id="IPR003306">
    <property type="entry name" value="WIF"/>
</dbReference>
<protein>
    <recommendedName>
        <fullName evidence="5">SURF1-like protein</fullName>
    </recommendedName>
</protein>
<comment type="similarity">
    <text evidence="5">Belongs to the SURF1 family.</text>
</comment>
<evidence type="ECO:0000313" key="7">
    <source>
        <dbReference type="EMBL" id="CAK9210653.1"/>
    </source>
</evidence>
<accession>A0ABP0U1I6</accession>
<evidence type="ECO:0000256" key="5">
    <source>
        <dbReference type="RuleBase" id="RU363076"/>
    </source>
</evidence>
<keyword evidence="2 5" id="KW-0812">Transmembrane</keyword>
<proteinExistence type="inferred from homology"/>
<dbReference type="Proteomes" id="UP001497512">
    <property type="component" value="Chromosome 18"/>
</dbReference>
<reference evidence="7" key="1">
    <citation type="submission" date="2024-02" db="EMBL/GenBank/DDBJ databases">
        <authorList>
            <consortium name="ELIXIR-Norway"/>
            <consortium name="Elixir Norway"/>
        </authorList>
    </citation>
    <scope>NUCLEOTIDE SEQUENCE</scope>
</reference>
<dbReference type="CDD" id="cd06662">
    <property type="entry name" value="SURF1"/>
    <property type="match status" value="1"/>
</dbReference>
<dbReference type="Pfam" id="PF02104">
    <property type="entry name" value="SURF1"/>
    <property type="match status" value="1"/>
</dbReference>
<dbReference type="InterPro" id="IPR002994">
    <property type="entry name" value="Surf1/Shy1"/>
</dbReference>
<evidence type="ECO:0000256" key="4">
    <source>
        <dbReference type="ARBA" id="ARBA00023136"/>
    </source>
</evidence>
<keyword evidence="8" id="KW-1185">Reference proteome</keyword>
<evidence type="ECO:0000256" key="2">
    <source>
        <dbReference type="ARBA" id="ARBA00022692"/>
    </source>
</evidence>
<feature type="domain" description="WIF" evidence="6">
    <location>
        <begin position="294"/>
        <end position="375"/>
    </location>
</feature>
<comment type="subcellular location">
    <subcellularLocation>
        <location evidence="1">Membrane</location>
    </subcellularLocation>
    <subcellularLocation>
        <location evidence="5">Mitochondrion inner membrane</location>
        <topology evidence="5">Multi-pass membrane protein</topology>
    </subcellularLocation>
</comment>
<comment type="function">
    <text evidence="5">Probably involved in the biogenesis of the COX complex.</text>
</comment>